<dbReference type="Proteomes" id="UP000694888">
    <property type="component" value="Unplaced"/>
</dbReference>
<dbReference type="RefSeq" id="XP_005091629.1">
    <property type="nucleotide sequence ID" value="XM_005091572.3"/>
</dbReference>
<gene>
    <name evidence="7" type="primary">LOC101848019</name>
</gene>
<comment type="similarity">
    <text evidence="1 4">Belongs to the type-B carboxylesterase/lipase family.</text>
</comment>
<dbReference type="Gene3D" id="3.40.50.1820">
    <property type="entry name" value="alpha/beta hydrolase"/>
    <property type="match status" value="1"/>
</dbReference>
<keyword evidence="3 4" id="KW-0378">Hydrolase</keyword>
<dbReference type="InterPro" id="IPR002018">
    <property type="entry name" value="CarbesteraseB"/>
</dbReference>
<dbReference type="PROSITE" id="PS00122">
    <property type="entry name" value="CARBOXYLESTERASE_B_1"/>
    <property type="match status" value="1"/>
</dbReference>
<reference evidence="7" key="1">
    <citation type="submission" date="2025-08" db="UniProtKB">
        <authorList>
            <consortium name="RefSeq"/>
        </authorList>
    </citation>
    <scope>IDENTIFICATION</scope>
</reference>
<evidence type="ECO:0000256" key="2">
    <source>
        <dbReference type="ARBA" id="ARBA00022729"/>
    </source>
</evidence>
<sequence>MDKGIRENQRPILMCLFPLFILAGAVEAVIPQSNYVSVLMNHGQEIRGTRETLKDGRKIDVFRGIPYAEPPTGQRRFKAPVESAGWSGTKYALHEAPRCLQSITPKPGTNESEDCLFLDVLTPGVNGSSSSSSYPVMVWIHGGAFLQGGAYKAYGSSMAATGVVVVAMNYRLGPFGFLSTGDDVMPGNYGMLDQLLALKWVQKYVHVFGGDPSHVTIAGHSAGSASVSFHVLSPLSVGLFQRAIMMSGFSLCPWTVERPGTKVSLKEFTTLLGKEVGCTESSSKEMFICLQNANANAISNATFEVQKHKGVQFLASPRVENTFGFLPKDPLDIFLSGNFSRVDTIRGFASGEWPYFIYDPDDDGISRDDFKPDYEKFQGIYAYKNSSYITNIVSNSYLGNTSDPIAVRTQLFDALLDTLFAAPAVMEIEQSLWGSNSGKHYLYQFSYRASDTVTPAWEGVSHYEEIAILQNRVTDPADRSVALLTESVVSNFVKTGNPTATRVENNGEVLQWEPFTSSNPALLNIDSKASLQKFPRLDKVPFYKTMLDALRETSSG</sequence>
<keyword evidence="6" id="KW-1185">Reference proteome</keyword>
<proteinExistence type="inferred from homology"/>
<evidence type="ECO:0000259" key="5">
    <source>
        <dbReference type="Pfam" id="PF00135"/>
    </source>
</evidence>
<evidence type="ECO:0000256" key="1">
    <source>
        <dbReference type="ARBA" id="ARBA00005964"/>
    </source>
</evidence>
<accession>A0ABM0JE54</accession>
<evidence type="ECO:0000256" key="3">
    <source>
        <dbReference type="ARBA" id="ARBA00022801"/>
    </source>
</evidence>
<feature type="signal peptide" evidence="4">
    <location>
        <begin position="1"/>
        <end position="28"/>
    </location>
</feature>
<keyword evidence="2 4" id="KW-0732">Signal</keyword>
<feature type="domain" description="Carboxylesterase type B" evidence="5">
    <location>
        <begin position="45"/>
        <end position="537"/>
    </location>
</feature>
<dbReference type="InterPro" id="IPR019819">
    <property type="entry name" value="Carboxylesterase_B_CS"/>
</dbReference>
<dbReference type="GeneID" id="101848019"/>
<evidence type="ECO:0000313" key="6">
    <source>
        <dbReference type="Proteomes" id="UP000694888"/>
    </source>
</evidence>
<dbReference type="SUPFAM" id="SSF53474">
    <property type="entry name" value="alpha/beta-Hydrolases"/>
    <property type="match status" value="1"/>
</dbReference>
<dbReference type="PROSITE" id="PS00941">
    <property type="entry name" value="CARBOXYLESTERASE_B_2"/>
    <property type="match status" value="1"/>
</dbReference>
<dbReference type="InterPro" id="IPR029058">
    <property type="entry name" value="AB_hydrolase_fold"/>
</dbReference>
<organism evidence="6 7">
    <name type="scientific">Aplysia californica</name>
    <name type="common">California sea hare</name>
    <dbReference type="NCBI Taxonomy" id="6500"/>
    <lineage>
        <taxon>Eukaryota</taxon>
        <taxon>Metazoa</taxon>
        <taxon>Spiralia</taxon>
        <taxon>Lophotrochozoa</taxon>
        <taxon>Mollusca</taxon>
        <taxon>Gastropoda</taxon>
        <taxon>Heterobranchia</taxon>
        <taxon>Euthyneura</taxon>
        <taxon>Tectipleura</taxon>
        <taxon>Aplysiida</taxon>
        <taxon>Aplysioidea</taxon>
        <taxon>Aplysiidae</taxon>
        <taxon>Aplysia</taxon>
    </lineage>
</organism>
<evidence type="ECO:0000256" key="4">
    <source>
        <dbReference type="RuleBase" id="RU361235"/>
    </source>
</evidence>
<protein>
    <recommendedName>
        <fullName evidence="4">Carboxylic ester hydrolase</fullName>
        <ecNumber evidence="4">3.1.1.-</ecNumber>
    </recommendedName>
</protein>
<dbReference type="PANTHER" id="PTHR43903">
    <property type="entry name" value="NEUROLIGIN"/>
    <property type="match status" value="1"/>
</dbReference>
<dbReference type="Pfam" id="PF00135">
    <property type="entry name" value="COesterase"/>
    <property type="match status" value="1"/>
</dbReference>
<evidence type="ECO:0000313" key="7">
    <source>
        <dbReference type="RefSeq" id="XP_005091629.1"/>
    </source>
</evidence>
<name>A0ABM0JE54_APLCA</name>
<dbReference type="EC" id="3.1.1.-" evidence="4"/>
<dbReference type="InterPro" id="IPR051093">
    <property type="entry name" value="Neuroligin/BSAL"/>
</dbReference>
<feature type="chain" id="PRO_5044976043" description="Carboxylic ester hydrolase" evidence="4">
    <location>
        <begin position="29"/>
        <end position="556"/>
    </location>
</feature>
<dbReference type="InterPro" id="IPR019826">
    <property type="entry name" value="Carboxylesterase_B_AS"/>
</dbReference>